<dbReference type="InterPro" id="IPR010496">
    <property type="entry name" value="AL/BT2_dom"/>
</dbReference>
<protein>
    <submittedName>
        <fullName evidence="2">Endo-1,3-1,4-beta glucanase-related protein</fullName>
    </submittedName>
</protein>
<gene>
    <name evidence="2" type="ORF">GCM10007390_40170</name>
</gene>
<evidence type="ECO:0000313" key="2">
    <source>
        <dbReference type="EMBL" id="GHB81329.1"/>
    </source>
</evidence>
<sequence length="292" mass="32483">MELAFGEIARNYEFACHFSFPVKFNQNIDMHSKYITLGICLAGISAGYSFAQDVPKPPKMVPEMTEFWEPEVKTVATPENAAPSDAVILFDGKNLNEWVSTNDPAKSAQWTVNNDGTFTVKKGTGNIQTKQSFLDYQIHIEWKVPSNITGKSQARGNSGLFLASTGKDNDGYELQILDSYNNRTYANGQAGSIYKQSPPLRNATRKPGEWNVYDVIFTAPRFKDDGTLFSPARVTAIHNGVVVQNNTILQGPTQYIGLPSYNKPHGKSPIKLQDHGDPSEAISFRNIWVREL</sequence>
<name>A0A8J3DA62_9BACT</name>
<accession>A0A8J3DA62</accession>
<evidence type="ECO:0000259" key="1">
    <source>
        <dbReference type="Pfam" id="PF06439"/>
    </source>
</evidence>
<dbReference type="AlphaFoldDB" id="A0A8J3DA62"/>
<proteinExistence type="predicted"/>
<dbReference type="Proteomes" id="UP000598271">
    <property type="component" value="Unassembled WGS sequence"/>
</dbReference>
<dbReference type="EMBL" id="BMXF01000004">
    <property type="protein sequence ID" value="GHB81329.1"/>
    <property type="molecule type" value="Genomic_DNA"/>
</dbReference>
<keyword evidence="3" id="KW-1185">Reference proteome</keyword>
<feature type="domain" description="3-keto-alpha-glucoside-1,2-lyase/3-keto-2-hydroxy-glucal hydratase" evidence="1">
    <location>
        <begin position="86"/>
        <end position="290"/>
    </location>
</feature>
<dbReference type="GO" id="GO:0016787">
    <property type="term" value="F:hydrolase activity"/>
    <property type="evidence" value="ECO:0007669"/>
    <property type="project" value="InterPro"/>
</dbReference>
<dbReference type="Pfam" id="PF06439">
    <property type="entry name" value="3keto-disac_hyd"/>
    <property type="match status" value="1"/>
</dbReference>
<dbReference type="Gene3D" id="2.60.120.560">
    <property type="entry name" value="Exo-inulinase, domain 1"/>
    <property type="match status" value="1"/>
</dbReference>
<organism evidence="2 3">
    <name type="scientific">Persicitalea jodogahamensis</name>
    <dbReference type="NCBI Taxonomy" id="402147"/>
    <lineage>
        <taxon>Bacteria</taxon>
        <taxon>Pseudomonadati</taxon>
        <taxon>Bacteroidota</taxon>
        <taxon>Cytophagia</taxon>
        <taxon>Cytophagales</taxon>
        <taxon>Spirosomataceae</taxon>
        <taxon>Persicitalea</taxon>
    </lineage>
</organism>
<reference evidence="2 3" key="1">
    <citation type="journal article" date="2014" name="Int. J. Syst. Evol. Microbiol.">
        <title>Complete genome sequence of Corynebacterium casei LMG S-19264T (=DSM 44701T), isolated from a smear-ripened cheese.</title>
        <authorList>
            <consortium name="US DOE Joint Genome Institute (JGI-PGF)"/>
            <person name="Walter F."/>
            <person name="Albersmeier A."/>
            <person name="Kalinowski J."/>
            <person name="Ruckert C."/>
        </authorList>
    </citation>
    <scope>NUCLEOTIDE SEQUENCE [LARGE SCALE GENOMIC DNA]</scope>
    <source>
        <strain evidence="2 3">KCTC 12866</strain>
    </source>
</reference>
<evidence type="ECO:0000313" key="3">
    <source>
        <dbReference type="Proteomes" id="UP000598271"/>
    </source>
</evidence>
<comment type="caution">
    <text evidence="2">The sequence shown here is derived from an EMBL/GenBank/DDBJ whole genome shotgun (WGS) entry which is preliminary data.</text>
</comment>